<dbReference type="Gene3D" id="3.30.710.10">
    <property type="entry name" value="Potassium Channel Kv1.1, Chain A"/>
    <property type="match status" value="1"/>
</dbReference>
<protein>
    <recommendedName>
        <fullName evidence="2">BTB domain-containing protein</fullName>
    </recommendedName>
</protein>
<dbReference type="RefSeq" id="XP_069229405.1">
    <property type="nucleotide sequence ID" value="XM_069374173.1"/>
</dbReference>
<dbReference type="PANTHER" id="PTHR47843:SF5">
    <property type="entry name" value="BTB_POZ DOMAIN PROTEIN"/>
    <property type="match status" value="1"/>
</dbReference>
<dbReference type="SMART" id="SM00225">
    <property type="entry name" value="BTB"/>
    <property type="match status" value="1"/>
</dbReference>
<dbReference type="InterPro" id="IPR011333">
    <property type="entry name" value="SKP1/BTB/POZ_sf"/>
</dbReference>
<dbReference type="SUPFAM" id="SSF54695">
    <property type="entry name" value="POZ domain"/>
    <property type="match status" value="1"/>
</dbReference>
<dbReference type="PANTHER" id="PTHR47843">
    <property type="entry name" value="BTB DOMAIN-CONTAINING PROTEIN-RELATED"/>
    <property type="match status" value="1"/>
</dbReference>
<feature type="compositionally biased region" description="Low complexity" evidence="1">
    <location>
        <begin position="104"/>
        <end position="113"/>
    </location>
</feature>
<evidence type="ECO:0000313" key="4">
    <source>
        <dbReference type="Proteomes" id="UP000803884"/>
    </source>
</evidence>
<organism evidence="3 4">
    <name type="scientific">Cladosporium halotolerans</name>
    <dbReference type="NCBI Taxonomy" id="1052096"/>
    <lineage>
        <taxon>Eukaryota</taxon>
        <taxon>Fungi</taxon>
        <taxon>Dikarya</taxon>
        <taxon>Ascomycota</taxon>
        <taxon>Pezizomycotina</taxon>
        <taxon>Dothideomycetes</taxon>
        <taxon>Dothideomycetidae</taxon>
        <taxon>Cladosporiales</taxon>
        <taxon>Cladosporiaceae</taxon>
        <taxon>Cladosporium</taxon>
    </lineage>
</organism>
<dbReference type="GeneID" id="96007011"/>
<gene>
    <name evidence="3" type="ORF">WHR41_05568</name>
</gene>
<proteinExistence type="predicted"/>
<evidence type="ECO:0000313" key="3">
    <source>
        <dbReference type="EMBL" id="KAL1586300.1"/>
    </source>
</evidence>
<comment type="caution">
    <text evidence="3">The sequence shown here is derived from an EMBL/GenBank/DDBJ whole genome shotgun (WGS) entry which is preliminary data.</text>
</comment>
<evidence type="ECO:0000256" key="1">
    <source>
        <dbReference type="SAM" id="MobiDB-lite"/>
    </source>
</evidence>
<dbReference type="AlphaFoldDB" id="A0AB34KSI9"/>
<dbReference type="Proteomes" id="UP000803884">
    <property type="component" value="Unassembled WGS sequence"/>
</dbReference>
<dbReference type="EMBL" id="JAAQHG020000015">
    <property type="protein sequence ID" value="KAL1586300.1"/>
    <property type="molecule type" value="Genomic_DNA"/>
</dbReference>
<name>A0AB34KSI9_9PEZI</name>
<accession>A0AB34KSI9</accession>
<feature type="compositionally biased region" description="Polar residues" evidence="1">
    <location>
        <begin position="124"/>
        <end position="133"/>
    </location>
</feature>
<dbReference type="Pfam" id="PF00651">
    <property type="entry name" value="BTB"/>
    <property type="match status" value="1"/>
</dbReference>
<keyword evidence="4" id="KW-1185">Reference proteome</keyword>
<sequence>MITPADSLKYGLSQVHESEQHSDCTIVCGPYHFKVHKVILAIQSKYFKTAFKNGTFKEGKNGVIELKAADGDTEEFDEACDDPEIVKLMVEYFYHLDYPRPKDSTTSTKSTRQSTKKLRYSHPTWDSSGQETPPQAFDAEQPNVNLMQHAKLFAMAVKYQIDGLRHLTTQKFKEAVATQWSHEDFAHTIHIVYNSTAEDVTELREIVADAVHAHFEELQERPGVEASMRSIAALTYGLLTRSRERNRNKGYYY</sequence>
<dbReference type="CDD" id="cd18186">
    <property type="entry name" value="BTB_POZ_ZBTB_KLHL-like"/>
    <property type="match status" value="1"/>
</dbReference>
<dbReference type="PROSITE" id="PS50097">
    <property type="entry name" value="BTB"/>
    <property type="match status" value="1"/>
</dbReference>
<evidence type="ECO:0000259" key="2">
    <source>
        <dbReference type="PROSITE" id="PS50097"/>
    </source>
</evidence>
<feature type="region of interest" description="Disordered" evidence="1">
    <location>
        <begin position="102"/>
        <end position="134"/>
    </location>
</feature>
<feature type="domain" description="BTB" evidence="2">
    <location>
        <begin position="22"/>
        <end position="102"/>
    </location>
</feature>
<reference evidence="3 4" key="1">
    <citation type="journal article" date="2020" name="Microbiol. Resour. Announc.">
        <title>Draft Genome Sequence of a Cladosporium Species Isolated from the Mesophotic Ascidian Didemnum maculosum.</title>
        <authorList>
            <person name="Gioti A."/>
            <person name="Siaperas R."/>
            <person name="Nikolaivits E."/>
            <person name="Le Goff G."/>
            <person name="Ouazzani J."/>
            <person name="Kotoulas G."/>
            <person name="Topakas E."/>
        </authorList>
    </citation>
    <scope>NUCLEOTIDE SEQUENCE [LARGE SCALE GENOMIC DNA]</scope>
    <source>
        <strain evidence="3 4">TM138-S3</strain>
    </source>
</reference>
<dbReference type="InterPro" id="IPR000210">
    <property type="entry name" value="BTB/POZ_dom"/>
</dbReference>